<comment type="caution">
    <text evidence="3">The sequence shown here is derived from an EMBL/GenBank/DDBJ whole genome shotgun (WGS) entry which is preliminary data.</text>
</comment>
<organism evidence="3 4">
    <name type="scientific">Roseospira navarrensis</name>
    <dbReference type="NCBI Taxonomy" id="140058"/>
    <lineage>
        <taxon>Bacteria</taxon>
        <taxon>Pseudomonadati</taxon>
        <taxon>Pseudomonadota</taxon>
        <taxon>Alphaproteobacteria</taxon>
        <taxon>Rhodospirillales</taxon>
        <taxon>Rhodospirillaceae</taxon>
        <taxon>Roseospira</taxon>
    </lineage>
</organism>
<dbReference type="NCBIfam" id="TIGR01439">
    <property type="entry name" value="lp_hng_hel_AbrB"/>
    <property type="match status" value="1"/>
</dbReference>
<keyword evidence="1 3" id="KW-0238">DNA-binding</keyword>
<dbReference type="SUPFAM" id="SSF89447">
    <property type="entry name" value="AbrB/MazE/MraZ-like"/>
    <property type="match status" value="1"/>
</dbReference>
<dbReference type="OrthoDB" id="9809003at2"/>
<dbReference type="InterPro" id="IPR007159">
    <property type="entry name" value="SpoVT-AbrB_dom"/>
</dbReference>
<evidence type="ECO:0000313" key="3">
    <source>
        <dbReference type="EMBL" id="MQX36481.1"/>
    </source>
</evidence>
<reference evidence="3 4" key="1">
    <citation type="submission" date="2019-10" db="EMBL/GenBank/DDBJ databases">
        <title>Draft whole-genome sequence of the purple nonsulfur photosynthetic bacterium Roseospira navarrensis DSM 15114.</title>
        <authorList>
            <person name="Kyndt J.A."/>
            <person name="Meyer T.E."/>
        </authorList>
    </citation>
    <scope>NUCLEOTIDE SEQUENCE [LARGE SCALE GENOMIC DNA]</scope>
    <source>
        <strain evidence="3 4">DSM 15114</strain>
    </source>
</reference>
<evidence type="ECO:0000313" key="4">
    <source>
        <dbReference type="Proteomes" id="UP000434582"/>
    </source>
</evidence>
<sequence>MEHARLTATGRTTIPKAIREAIGLRGGETLTFAVEGDRVIVRKAAADEDAWTDAVGATLSEWDSPEDEAAWRDL</sequence>
<dbReference type="InterPro" id="IPR037914">
    <property type="entry name" value="SpoVT-AbrB_sf"/>
</dbReference>
<dbReference type="EMBL" id="WIVE01000020">
    <property type="protein sequence ID" value="MQX36481.1"/>
    <property type="molecule type" value="Genomic_DNA"/>
</dbReference>
<dbReference type="RefSeq" id="WP_153343023.1">
    <property type="nucleotide sequence ID" value="NZ_WIVE01000020.1"/>
</dbReference>
<dbReference type="Gene3D" id="2.10.260.10">
    <property type="match status" value="1"/>
</dbReference>
<dbReference type="AlphaFoldDB" id="A0A7X1ZF79"/>
<protein>
    <submittedName>
        <fullName evidence="3">AbrB/MazE/SpoVT family DNA-binding domain-containing protein</fullName>
    </submittedName>
</protein>
<dbReference type="Proteomes" id="UP000434582">
    <property type="component" value="Unassembled WGS sequence"/>
</dbReference>
<evidence type="ECO:0000259" key="2">
    <source>
        <dbReference type="PROSITE" id="PS51740"/>
    </source>
</evidence>
<dbReference type="SMART" id="SM00966">
    <property type="entry name" value="SpoVT_AbrB"/>
    <property type="match status" value="1"/>
</dbReference>
<gene>
    <name evidence="3" type="ORF">GHC57_08125</name>
</gene>
<accession>A0A7X1ZF79</accession>
<evidence type="ECO:0000256" key="1">
    <source>
        <dbReference type="PROSITE-ProRule" id="PRU01076"/>
    </source>
</evidence>
<dbReference type="Pfam" id="PF04014">
    <property type="entry name" value="MazE_antitoxin"/>
    <property type="match status" value="1"/>
</dbReference>
<proteinExistence type="predicted"/>
<dbReference type="GO" id="GO:0003677">
    <property type="term" value="F:DNA binding"/>
    <property type="evidence" value="ECO:0007669"/>
    <property type="project" value="UniProtKB-UniRule"/>
</dbReference>
<dbReference type="PROSITE" id="PS51740">
    <property type="entry name" value="SPOVT_ABRB"/>
    <property type="match status" value="1"/>
</dbReference>
<keyword evidence="4" id="KW-1185">Reference proteome</keyword>
<name>A0A7X1ZF79_9PROT</name>
<feature type="domain" description="SpoVT-AbrB" evidence="2">
    <location>
        <begin position="1"/>
        <end position="46"/>
    </location>
</feature>